<keyword evidence="3" id="KW-1185">Reference proteome</keyword>
<keyword evidence="2" id="KW-0449">Lipoprotein</keyword>
<evidence type="ECO:0000256" key="1">
    <source>
        <dbReference type="SAM" id="MobiDB-lite"/>
    </source>
</evidence>
<proteinExistence type="predicted"/>
<name>A0ABU0D8A6_9BACI</name>
<dbReference type="Pfam" id="PF03640">
    <property type="entry name" value="Lipoprotein_15"/>
    <property type="match status" value="2"/>
</dbReference>
<sequence length="174" mass="19499">MKKWVGLYMFLLAGILLVGCGSKESDDTNFSKQSEESAPETAATEKNTEVEEAAEESQPNAIQLLENEKVGKYLADANGMTLYYFANDEPNVSNCSGECLEKWPVLYEENFEVPEGFNKDDFSSITREDNGEKQTTFKGYPLYYFVNDKASGDVNGQGVKDVWFVVNNETTFSK</sequence>
<dbReference type="PANTHER" id="PTHR39335">
    <property type="entry name" value="BLL4220 PROTEIN"/>
    <property type="match status" value="1"/>
</dbReference>
<protein>
    <submittedName>
        <fullName evidence="2">Lipoprotein with Yx(FWY)xxD motif</fullName>
    </submittedName>
</protein>
<dbReference type="RefSeq" id="WP_244682875.1">
    <property type="nucleotide sequence ID" value="NZ_JALIRM010000013.1"/>
</dbReference>
<feature type="region of interest" description="Disordered" evidence="1">
    <location>
        <begin position="27"/>
        <end position="58"/>
    </location>
</feature>
<dbReference type="PROSITE" id="PS51257">
    <property type="entry name" value="PROKAR_LIPOPROTEIN"/>
    <property type="match status" value="1"/>
</dbReference>
<dbReference type="PANTHER" id="PTHR39335:SF1">
    <property type="entry name" value="BLL4220 PROTEIN"/>
    <property type="match status" value="1"/>
</dbReference>
<evidence type="ECO:0000313" key="2">
    <source>
        <dbReference type="EMBL" id="MDQ0344590.1"/>
    </source>
</evidence>
<accession>A0ABU0D8A6</accession>
<dbReference type="EMBL" id="JAUSUO010000010">
    <property type="protein sequence ID" value="MDQ0344590.1"/>
    <property type="molecule type" value="Genomic_DNA"/>
</dbReference>
<dbReference type="Proteomes" id="UP001232343">
    <property type="component" value="Unassembled WGS sequence"/>
</dbReference>
<dbReference type="InterPro" id="IPR005297">
    <property type="entry name" value="Lipoprotein_repeat"/>
</dbReference>
<comment type="caution">
    <text evidence="2">The sequence shown here is derived from an EMBL/GenBank/DDBJ whole genome shotgun (WGS) entry which is preliminary data.</text>
</comment>
<evidence type="ECO:0000313" key="3">
    <source>
        <dbReference type="Proteomes" id="UP001232343"/>
    </source>
</evidence>
<organism evidence="2 3">
    <name type="scientific">Lederbergia wuyishanensis</name>
    <dbReference type="NCBI Taxonomy" id="1347903"/>
    <lineage>
        <taxon>Bacteria</taxon>
        <taxon>Bacillati</taxon>
        <taxon>Bacillota</taxon>
        <taxon>Bacilli</taxon>
        <taxon>Bacillales</taxon>
        <taxon>Bacillaceae</taxon>
        <taxon>Lederbergia</taxon>
    </lineage>
</organism>
<reference evidence="2 3" key="1">
    <citation type="submission" date="2023-07" db="EMBL/GenBank/DDBJ databases">
        <title>Genomic Encyclopedia of Type Strains, Phase IV (KMG-IV): sequencing the most valuable type-strain genomes for metagenomic binning, comparative biology and taxonomic classification.</title>
        <authorList>
            <person name="Goeker M."/>
        </authorList>
    </citation>
    <scope>NUCLEOTIDE SEQUENCE [LARGE SCALE GENOMIC DNA]</scope>
    <source>
        <strain evidence="2 3">DSM 27848</strain>
    </source>
</reference>
<gene>
    <name evidence="2" type="ORF">J2S14_003434</name>
</gene>